<sequence length="695" mass="74573">MDYRVRRLLATSIHCFSLPRNSYIESFWKVQISGKGSCMRRDKRSTLQGQLFKASSLLPTALTEMRSTLSIPLLAATLVAGLGHNDWDRPCWNGECAYDLPAHKGQSGTIKLFAANPYAIADITPAAGWVVLDCDPQAVVQEIRLVCMGGDTEGAGCDHLTSGAGPLDKYVRLPENCSQSPFGRITKYWVHADQSVPEHHGVIRRDNGSPHVYAISIDDKFDQIDYNKHGDVRYVAYGVSVPGLATNFAIPSDISDPDIAKRFISQAVAATPAAAATIPLPSASDLREDESTSVTIGSSSTPLIPLKLKSEPKTCESSGHNASGDASFSVGLDIDTYIWGRGKWGGGVTGTNGAIDAILGFLEDFDVNLKHSFKIYAELNGEFSWDFDTPPVSIPEVTALHLGVVQLGLMGGAKIATKFNVTAEASLTSTVQYGLQHISLTIPSKKDVHLTPYFNSTPVDGLFGGEVSAVFGVLGGITPKIMVGASTSGGSARVDAWLGVEVGLALAVKASQSFLGGSSGVALSRVAKSAQHSPSRVKPSKSSKAIKSVSSKPTSKPQRARPAKALKPRSLDTEMASPELAHCLKLIVRVKVGAEARVKWDWLYNWIGWQPGVSGDLDLFKHDWTLSENGGLCGPKRRSVKETWPNMQVLSKRAAKSSPTHTFPPTDVKRAPSCLPKDIVGKAKSFLNQKFPLPV</sequence>
<evidence type="ECO:0000313" key="3">
    <source>
        <dbReference type="Proteomes" id="UP000623687"/>
    </source>
</evidence>
<proteinExistence type="predicted"/>
<dbReference type="GeneID" id="59378122"/>
<evidence type="ECO:0000256" key="1">
    <source>
        <dbReference type="SAM" id="MobiDB-lite"/>
    </source>
</evidence>
<feature type="compositionally biased region" description="Basic residues" evidence="1">
    <location>
        <begin position="558"/>
        <end position="567"/>
    </location>
</feature>
<organism evidence="2 3">
    <name type="scientific">Pleurotus ostreatus</name>
    <name type="common">Oyster mushroom</name>
    <name type="synonym">White-rot fungus</name>
    <dbReference type="NCBI Taxonomy" id="5322"/>
    <lineage>
        <taxon>Eukaryota</taxon>
        <taxon>Fungi</taxon>
        <taxon>Dikarya</taxon>
        <taxon>Basidiomycota</taxon>
        <taxon>Agaricomycotina</taxon>
        <taxon>Agaricomycetes</taxon>
        <taxon>Agaricomycetidae</taxon>
        <taxon>Agaricales</taxon>
        <taxon>Pleurotineae</taxon>
        <taxon>Pleurotaceae</taxon>
        <taxon>Pleurotus</taxon>
    </lineage>
</organism>
<reference evidence="2" key="1">
    <citation type="submission" date="2019-07" db="EMBL/GenBank/DDBJ databases">
        <authorList>
            <person name="Palmer J.M."/>
        </authorList>
    </citation>
    <scope>NUCLEOTIDE SEQUENCE</scope>
    <source>
        <strain evidence="2">PC9</strain>
    </source>
</reference>
<protein>
    <submittedName>
        <fullName evidence="2">Uncharacterized protein</fullName>
    </submittedName>
</protein>
<accession>A0A8H7DQG8</accession>
<dbReference type="AlphaFoldDB" id="A0A8H7DQG8"/>
<dbReference type="EMBL" id="JACETU010000006">
    <property type="protein sequence ID" value="KAF7425942.1"/>
    <property type="molecule type" value="Genomic_DNA"/>
</dbReference>
<dbReference type="VEuPathDB" id="FungiDB:PC9H_008304"/>
<comment type="caution">
    <text evidence="2">The sequence shown here is derived from an EMBL/GenBank/DDBJ whole genome shotgun (WGS) entry which is preliminary data.</text>
</comment>
<gene>
    <name evidence="2" type="ORF">PC9H_008304</name>
</gene>
<evidence type="ECO:0000313" key="2">
    <source>
        <dbReference type="EMBL" id="KAF7425942.1"/>
    </source>
</evidence>
<feature type="region of interest" description="Disordered" evidence="1">
    <location>
        <begin position="530"/>
        <end position="572"/>
    </location>
</feature>
<keyword evidence="3" id="KW-1185">Reference proteome</keyword>
<name>A0A8H7DQG8_PLEOS</name>
<dbReference type="Proteomes" id="UP000623687">
    <property type="component" value="Unassembled WGS sequence"/>
</dbReference>
<dbReference type="RefSeq" id="XP_036629246.1">
    <property type="nucleotide sequence ID" value="XM_036777818.1"/>
</dbReference>
<feature type="compositionally biased region" description="Low complexity" evidence="1">
    <location>
        <begin position="533"/>
        <end position="552"/>
    </location>
</feature>
<dbReference type="OrthoDB" id="10319966at2759"/>